<feature type="domain" description="Methylated-DNA-[protein]-cysteine S-methyltransferase DNA binding" evidence="13">
    <location>
        <begin position="168"/>
        <end position="255"/>
    </location>
</feature>
<comment type="function">
    <text evidence="2">Involved in the cellular defense against the biological effects of O6-methylguanine (O6-MeG) and O4-methylthymine (O4-MeT) in DNA. Repairs the methylated nucleobase in DNA by stoichiometrically transferring the methyl group to a cysteine residue in the enzyme. This is a suicide reaction: the enzyme is irreversibly inactivated.</text>
</comment>
<dbReference type="Gene3D" id="1.10.10.10">
    <property type="entry name" value="Winged helix-like DNA-binding domain superfamily/Winged helix DNA-binding domain"/>
    <property type="match status" value="1"/>
</dbReference>
<keyword evidence="15" id="KW-1185">Reference proteome</keyword>
<comment type="catalytic activity">
    <reaction evidence="1">
        <text>a 4-O-methyl-thymidine in DNA + L-cysteinyl-[protein] = a thymidine in DNA + S-methyl-L-cysteinyl-[protein]</text>
        <dbReference type="Rhea" id="RHEA:53428"/>
        <dbReference type="Rhea" id="RHEA-COMP:10131"/>
        <dbReference type="Rhea" id="RHEA-COMP:10132"/>
        <dbReference type="Rhea" id="RHEA-COMP:13555"/>
        <dbReference type="Rhea" id="RHEA-COMP:13556"/>
        <dbReference type="ChEBI" id="CHEBI:29950"/>
        <dbReference type="ChEBI" id="CHEBI:82612"/>
        <dbReference type="ChEBI" id="CHEBI:137386"/>
        <dbReference type="ChEBI" id="CHEBI:137387"/>
        <dbReference type="EC" id="2.1.1.63"/>
    </reaction>
</comment>
<dbReference type="InterPro" id="IPR036388">
    <property type="entry name" value="WH-like_DNA-bd_sf"/>
</dbReference>
<dbReference type="GO" id="GO:0003908">
    <property type="term" value="F:methylated-DNA-[protein]-cysteine S-methyltransferase activity"/>
    <property type="evidence" value="ECO:0007669"/>
    <property type="project" value="UniProtKB-EC"/>
</dbReference>
<evidence type="ECO:0000256" key="7">
    <source>
        <dbReference type="ARBA" id="ARBA00022679"/>
    </source>
</evidence>
<comment type="similarity">
    <text evidence="3">Belongs to the MGMT family.</text>
</comment>
<dbReference type="CDD" id="cd06445">
    <property type="entry name" value="ATase"/>
    <property type="match status" value="1"/>
</dbReference>
<gene>
    <name evidence="14" type="ORF">NESM_000352400</name>
</gene>
<evidence type="ECO:0000256" key="10">
    <source>
        <dbReference type="ARBA" id="ARBA00030795"/>
    </source>
</evidence>
<evidence type="ECO:0000256" key="5">
    <source>
        <dbReference type="ARBA" id="ARBA00015377"/>
    </source>
</evidence>
<evidence type="ECO:0000256" key="4">
    <source>
        <dbReference type="ARBA" id="ARBA00011918"/>
    </source>
</evidence>
<evidence type="ECO:0000256" key="2">
    <source>
        <dbReference type="ARBA" id="ARBA00003317"/>
    </source>
</evidence>
<dbReference type="Proteomes" id="UP001430356">
    <property type="component" value="Unassembled WGS sequence"/>
</dbReference>
<dbReference type="InterPro" id="IPR036217">
    <property type="entry name" value="MethylDNA_cys_MeTrfase_DNAb"/>
</dbReference>
<dbReference type="InterPro" id="IPR014048">
    <property type="entry name" value="MethylDNA_cys_MeTrfase_DNA-bd"/>
</dbReference>
<dbReference type="EC" id="2.1.1.63" evidence="4"/>
<dbReference type="GO" id="GO:0006281">
    <property type="term" value="P:DNA repair"/>
    <property type="evidence" value="ECO:0007669"/>
    <property type="project" value="UniProtKB-KW"/>
</dbReference>
<keyword evidence="8" id="KW-0227">DNA damage</keyword>
<protein>
    <recommendedName>
        <fullName evidence="5">Methylated-DNA--protein-cysteine methyltransferase</fullName>
        <ecNumber evidence="4">2.1.1.63</ecNumber>
    </recommendedName>
    <alternativeName>
        <fullName evidence="10">6-O-methylguanine-DNA methyltransferase</fullName>
    </alternativeName>
    <alternativeName>
        <fullName evidence="11">O-6-methylguanine-DNA-alkyltransferase</fullName>
    </alternativeName>
</protein>
<dbReference type="PROSITE" id="PS00374">
    <property type="entry name" value="MGMT"/>
    <property type="match status" value="1"/>
</dbReference>
<name>A0AAW0EJR8_9TRYP</name>
<evidence type="ECO:0000256" key="9">
    <source>
        <dbReference type="ARBA" id="ARBA00023204"/>
    </source>
</evidence>
<dbReference type="FunFam" id="1.10.10.10:FF:000214">
    <property type="entry name" value="Methylated-DNA--protein-cysteine methyltransferase"/>
    <property type="match status" value="1"/>
</dbReference>
<evidence type="ECO:0000313" key="14">
    <source>
        <dbReference type="EMBL" id="KAK7194365.1"/>
    </source>
</evidence>
<evidence type="ECO:0000256" key="12">
    <source>
        <dbReference type="ARBA" id="ARBA00049348"/>
    </source>
</evidence>
<evidence type="ECO:0000256" key="8">
    <source>
        <dbReference type="ARBA" id="ARBA00022763"/>
    </source>
</evidence>
<comment type="caution">
    <text evidence="14">The sequence shown here is derived from an EMBL/GenBank/DDBJ whole genome shotgun (WGS) entry which is preliminary data.</text>
</comment>
<evidence type="ECO:0000256" key="1">
    <source>
        <dbReference type="ARBA" id="ARBA00001286"/>
    </source>
</evidence>
<comment type="catalytic activity">
    <reaction evidence="12">
        <text>a 6-O-methyl-2'-deoxyguanosine in DNA + L-cysteinyl-[protein] = S-methyl-L-cysteinyl-[protein] + a 2'-deoxyguanosine in DNA</text>
        <dbReference type="Rhea" id="RHEA:24000"/>
        <dbReference type="Rhea" id="RHEA-COMP:10131"/>
        <dbReference type="Rhea" id="RHEA-COMP:10132"/>
        <dbReference type="Rhea" id="RHEA-COMP:11367"/>
        <dbReference type="Rhea" id="RHEA-COMP:11368"/>
        <dbReference type="ChEBI" id="CHEBI:29950"/>
        <dbReference type="ChEBI" id="CHEBI:82612"/>
        <dbReference type="ChEBI" id="CHEBI:85445"/>
        <dbReference type="ChEBI" id="CHEBI:85448"/>
        <dbReference type="EC" id="2.1.1.63"/>
    </reaction>
</comment>
<evidence type="ECO:0000259" key="13">
    <source>
        <dbReference type="Pfam" id="PF01035"/>
    </source>
</evidence>
<proteinExistence type="inferred from homology"/>
<dbReference type="PANTHER" id="PTHR46460:SF1">
    <property type="entry name" value="METHYLATED-DNA--PROTEIN-CYSTEINE METHYLTRANSFERASE"/>
    <property type="match status" value="1"/>
</dbReference>
<evidence type="ECO:0000256" key="11">
    <source>
        <dbReference type="ARBA" id="ARBA00031621"/>
    </source>
</evidence>
<dbReference type="Pfam" id="PF01035">
    <property type="entry name" value="DNA_binding_1"/>
    <property type="match status" value="1"/>
</dbReference>
<dbReference type="GO" id="GO:0032259">
    <property type="term" value="P:methylation"/>
    <property type="evidence" value="ECO:0007669"/>
    <property type="project" value="UniProtKB-KW"/>
</dbReference>
<dbReference type="InterPro" id="IPR001497">
    <property type="entry name" value="MethylDNA_cys_MeTrfase_AS"/>
</dbReference>
<evidence type="ECO:0000256" key="6">
    <source>
        <dbReference type="ARBA" id="ARBA00022603"/>
    </source>
</evidence>
<keyword evidence="6 14" id="KW-0489">Methyltransferase</keyword>
<dbReference type="SUPFAM" id="SSF46767">
    <property type="entry name" value="Methylated DNA-protein cysteine methyltransferase, C-terminal domain"/>
    <property type="match status" value="1"/>
</dbReference>
<dbReference type="EMBL" id="JAECZO010000035">
    <property type="protein sequence ID" value="KAK7194365.1"/>
    <property type="molecule type" value="Genomic_DNA"/>
</dbReference>
<dbReference type="GO" id="GO:0005654">
    <property type="term" value="C:nucleoplasm"/>
    <property type="evidence" value="ECO:0007669"/>
    <property type="project" value="TreeGrafter"/>
</dbReference>
<evidence type="ECO:0000256" key="3">
    <source>
        <dbReference type="ARBA" id="ARBA00008711"/>
    </source>
</evidence>
<dbReference type="PANTHER" id="PTHR46460">
    <property type="entry name" value="METHYLATED-DNA--PROTEIN-CYSTEINE METHYLTRANSFERASE"/>
    <property type="match status" value="1"/>
</dbReference>
<dbReference type="NCBIfam" id="TIGR00589">
    <property type="entry name" value="ogt"/>
    <property type="match status" value="1"/>
</dbReference>
<accession>A0AAW0EJR8</accession>
<sequence length="279" mass="29205">MAAVAGIPKAAVKAAVPTAKCTRTPTAATLARRVVAAAVTLAALPLHLRTVATPLGPFSVYVDGDGAVRCCHWQRCPRGDAAALEAEAREVCAEMQTRWYRSTAVTLARVWPEEPATTAAAEARPGDVAVALLSNYFQCPSPSAGRPAALEKLLLQVPVVYPTATTAFTSQTWTTLRQTVPSGDVISYKGLGVRVNNALLRSASAAAAPRAVGAAMAANPIPVIVPCHRVVASSGSLRGYGLGLRYKVWLLRHEQATVAAEVLRACEDEAAVSTAASRR</sequence>
<keyword evidence="7" id="KW-0808">Transferase</keyword>
<reference evidence="14 15" key="1">
    <citation type="journal article" date="2021" name="MBio">
        <title>A New Model Trypanosomatid, Novymonas esmeraldas: Genomic Perception of Its 'Candidatus Pandoraea novymonadis' Endosymbiont.</title>
        <authorList>
            <person name="Zakharova A."/>
            <person name="Saura A."/>
            <person name="Butenko A."/>
            <person name="Podesvova L."/>
            <person name="Warmusova S."/>
            <person name="Kostygov A.Y."/>
            <person name="Nenarokova A."/>
            <person name="Lukes J."/>
            <person name="Opperdoes F.R."/>
            <person name="Yurchenko V."/>
        </authorList>
    </citation>
    <scope>NUCLEOTIDE SEQUENCE [LARGE SCALE GENOMIC DNA]</scope>
    <source>
        <strain evidence="14 15">E262AT.01</strain>
    </source>
</reference>
<evidence type="ECO:0000313" key="15">
    <source>
        <dbReference type="Proteomes" id="UP001430356"/>
    </source>
</evidence>
<keyword evidence="9" id="KW-0234">DNA repair</keyword>
<dbReference type="AlphaFoldDB" id="A0AAW0EJR8"/>
<organism evidence="14 15">
    <name type="scientific">Novymonas esmeraldas</name>
    <dbReference type="NCBI Taxonomy" id="1808958"/>
    <lineage>
        <taxon>Eukaryota</taxon>
        <taxon>Discoba</taxon>
        <taxon>Euglenozoa</taxon>
        <taxon>Kinetoplastea</taxon>
        <taxon>Metakinetoplastina</taxon>
        <taxon>Trypanosomatida</taxon>
        <taxon>Trypanosomatidae</taxon>
        <taxon>Novymonas</taxon>
    </lineage>
</organism>